<dbReference type="SUPFAM" id="SSF48371">
    <property type="entry name" value="ARM repeat"/>
    <property type="match status" value="2"/>
</dbReference>
<dbReference type="FunFam" id="1.25.40.10:FF:000005">
    <property type="entry name" value="Clathrin heavy chain"/>
    <property type="match status" value="1"/>
</dbReference>
<name>A0A7J6UMI1_PEROL</name>
<dbReference type="Gene3D" id="1.25.40.10">
    <property type="entry name" value="Tetratricopeptide repeat domain"/>
    <property type="match status" value="1"/>
</dbReference>
<dbReference type="InterPro" id="IPR000547">
    <property type="entry name" value="Clathrin_H-chain/VPS_repeat"/>
</dbReference>
<dbReference type="GO" id="GO:0071439">
    <property type="term" value="C:clathrin complex"/>
    <property type="evidence" value="ECO:0007669"/>
    <property type="project" value="TreeGrafter"/>
</dbReference>
<dbReference type="InterPro" id="IPR055358">
    <property type="entry name" value="CHCR"/>
</dbReference>
<evidence type="ECO:0008006" key="4">
    <source>
        <dbReference type="Google" id="ProtNLM"/>
    </source>
</evidence>
<feature type="non-terminal residue" evidence="2">
    <location>
        <position position="1"/>
    </location>
</feature>
<feature type="repeat" description="CHCR" evidence="1">
    <location>
        <begin position="184"/>
        <end position="271"/>
    </location>
</feature>
<dbReference type="Proteomes" id="UP000553632">
    <property type="component" value="Unassembled WGS sequence"/>
</dbReference>
<dbReference type="PROSITE" id="PS50236">
    <property type="entry name" value="CHCR"/>
    <property type="match status" value="2"/>
</dbReference>
<proteinExistence type="predicted"/>
<keyword evidence="3" id="KW-1185">Reference proteome</keyword>
<comment type="caution">
    <text evidence="2">The sequence shown here is derived from an EMBL/GenBank/DDBJ whole genome shotgun (WGS) entry which is preliminary data.</text>
</comment>
<dbReference type="SMART" id="SM00299">
    <property type="entry name" value="CLH"/>
    <property type="match status" value="1"/>
</dbReference>
<accession>A0A7J6UMI1</accession>
<evidence type="ECO:0000313" key="3">
    <source>
        <dbReference type="Proteomes" id="UP000553632"/>
    </source>
</evidence>
<dbReference type="InterPro" id="IPR016024">
    <property type="entry name" value="ARM-type_fold"/>
</dbReference>
<feature type="non-terminal residue" evidence="2">
    <location>
        <position position="271"/>
    </location>
</feature>
<dbReference type="GO" id="GO:0006898">
    <property type="term" value="P:receptor-mediated endocytosis"/>
    <property type="evidence" value="ECO:0007669"/>
    <property type="project" value="TreeGrafter"/>
</dbReference>
<reference evidence="2 3" key="1">
    <citation type="submission" date="2020-04" db="EMBL/GenBank/DDBJ databases">
        <title>Perkinsus olseni comparative genomics.</title>
        <authorList>
            <person name="Bogema D.R."/>
        </authorList>
    </citation>
    <scope>NUCLEOTIDE SEQUENCE [LARGE SCALE GENOMIC DNA]</scope>
    <source>
        <strain evidence="2 3">ATCC PRA-207</strain>
    </source>
</reference>
<protein>
    <recommendedName>
        <fullName evidence="4">Clathrin heavy chain 1</fullName>
    </recommendedName>
</protein>
<dbReference type="AlphaFoldDB" id="A0A7J6UMI1"/>
<feature type="repeat" description="CHCR" evidence="1">
    <location>
        <begin position="36"/>
        <end position="177"/>
    </location>
</feature>
<dbReference type="EMBL" id="JABANO010001391">
    <property type="protein sequence ID" value="KAF4758475.1"/>
    <property type="molecule type" value="Genomic_DNA"/>
</dbReference>
<dbReference type="OMA" id="YCEDRNK"/>
<dbReference type="PANTHER" id="PTHR10292:SF1">
    <property type="entry name" value="CLATHRIN HEAVY CHAIN"/>
    <property type="match status" value="1"/>
</dbReference>
<evidence type="ECO:0000313" key="2">
    <source>
        <dbReference type="EMBL" id="KAF4758475.1"/>
    </source>
</evidence>
<evidence type="ECO:0000256" key="1">
    <source>
        <dbReference type="PROSITE-ProRule" id="PRU01006"/>
    </source>
</evidence>
<sequence>YIEVYVTKVNPLNCPTVVGTLIDRDCSEDYIKNNILGNVRSLCPVEPLVDAVEKRNRLRLLQPWLEARLAEGNQEPSLHNALAKIYIDSNKDPENFLKTDSYYDSAVVGAYCEDRDPHLAYIAYKRAWGTCDDQLLRVTNNNGLFRLQARYLVERQSPELWAKALADDNQYRRHVIDQVVSTALPESKNADEVTAAVKAFIDADLPNELIELLEKIVLHNSDFSDNRTLQNLLILTAIKADKSRVMDYVHRLDNYDGPEIALIAMGDPYNL</sequence>
<dbReference type="PANTHER" id="PTHR10292">
    <property type="entry name" value="CLATHRIN HEAVY CHAIN RELATED"/>
    <property type="match status" value="1"/>
</dbReference>
<organism evidence="2 3">
    <name type="scientific">Perkinsus olseni</name>
    <name type="common">Perkinsus atlanticus</name>
    <dbReference type="NCBI Taxonomy" id="32597"/>
    <lineage>
        <taxon>Eukaryota</taxon>
        <taxon>Sar</taxon>
        <taxon>Alveolata</taxon>
        <taxon>Perkinsozoa</taxon>
        <taxon>Perkinsea</taxon>
        <taxon>Perkinsida</taxon>
        <taxon>Perkinsidae</taxon>
        <taxon>Perkinsus</taxon>
    </lineage>
</organism>
<dbReference type="InterPro" id="IPR011990">
    <property type="entry name" value="TPR-like_helical_dom_sf"/>
</dbReference>
<dbReference type="Pfam" id="PF00637">
    <property type="entry name" value="Clathrin"/>
    <property type="match status" value="2"/>
</dbReference>
<dbReference type="GO" id="GO:0006886">
    <property type="term" value="P:intracellular protein transport"/>
    <property type="evidence" value="ECO:0007669"/>
    <property type="project" value="UniProtKB-UniRule"/>
</dbReference>
<gene>
    <name evidence="2" type="ORF">FOZ63_010122</name>
</gene>
<dbReference type="GO" id="GO:0032051">
    <property type="term" value="F:clathrin light chain binding"/>
    <property type="evidence" value="ECO:0007669"/>
    <property type="project" value="TreeGrafter"/>
</dbReference>